<feature type="domain" description="ABC transmembrane type-1" evidence="8">
    <location>
        <begin position="89"/>
        <end position="303"/>
    </location>
</feature>
<dbReference type="RefSeq" id="WP_045934946.1">
    <property type="nucleotide sequence ID" value="NZ_KQ033885.1"/>
</dbReference>
<dbReference type="InterPro" id="IPR051393">
    <property type="entry name" value="ABC_transporter_permease"/>
</dbReference>
<dbReference type="Pfam" id="PF00528">
    <property type="entry name" value="BPD_transp_1"/>
    <property type="match status" value="1"/>
</dbReference>
<evidence type="ECO:0000256" key="5">
    <source>
        <dbReference type="ARBA" id="ARBA00022989"/>
    </source>
</evidence>
<evidence type="ECO:0000256" key="4">
    <source>
        <dbReference type="ARBA" id="ARBA00022692"/>
    </source>
</evidence>
<keyword evidence="10" id="KW-1185">Reference proteome</keyword>
<feature type="transmembrane region" description="Helical" evidence="7">
    <location>
        <begin position="287"/>
        <end position="306"/>
    </location>
</feature>
<evidence type="ECO:0000259" key="8">
    <source>
        <dbReference type="PROSITE" id="PS50928"/>
    </source>
</evidence>
<feature type="transmembrane region" description="Helical" evidence="7">
    <location>
        <begin position="178"/>
        <end position="201"/>
    </location>
</feature>
<dbReference type="InterPro" id="IPR000515">
    <property type="entry name" value="MetI-like"/>
</dbReference>
<dbReference type="GO" id="GO:0005886">
    <property type="term" value="C:plasma membrane"/>
    <property type="evidence" value="ECO:0007669"/>
    <property type="project" value="UniProtKB-SubCell"/>
</dbReference>
<dbReference type="PATRIC" id="fig|1684.5.peg.186"/>
<gene>
    <name evidence="9" type="ORF">JF70_01750</name>
</gene>
<proteinExistence type="inferred from homology"/>
<evidence type="ECO:0000256" key="7">
    <source>
        <dbReference type="RuleBase" id="RU363032"/>
    </source>
</evidence>
<keyword evidence="6 7" id="KW-0472">Membrane</keyword>
<organism evidence="9 10">
    <name type="scientific">Bifidobacterium mellis</name>
    <dbReference type="NCBI Taxonomy" id="1293823"/>
    <lineage>
        <taxon>Bacteria</taxon>
        <taxon>Bacillati</taxon>
        <taxon>Actinomycetota</taxon>
        <taxon>Actinomycetes</taxon>
        <taxon>Bifidobacteriales</taxon>
        <taxon>Bifidobacteriaceae</taxon>
        <taxon>Bifidobacterium</taxon>
    </lineage>
</organism>
<keyword evidence="3" id="KW-1003">Cell membrane</keyword>
<feature type="transmembrane region" description="Helical" evidence="7">
    <location>
        <begin position="93"/>
        <end position="114"/>
    </location>
</feature>
<evidence type="ECO:0000313" key="10">
    <source>
        <dbReference type="Proteomes" id="UP000033567"/>
    </source>
</evidence>
<dbReference type="GO" id="GO:0055085">
    <property type="term" value="P:transmembrane transport"/>
    <property type="evidence" value="ECO:0007669"/>
    <property type="project" value="InterPro"/>
</dbReference>
<reference evidence="9 10" key="1">
    <citation type="submission" date="2014-12" db="EMBL/GenBank/DDBJ databases">
        <title>Comparative genomics of the lactic acid bacteria isolated from the honey bee gut.</title>
        <authorList>
            <person name="Ellegaard K.M."/>
            <person name="Tamarit D."/>
            <person name="Javelind E."/>
            <person name="Olofsson T."/>
            <person name="Andersson S.G."/>
            <person name="Vasquez A."/>
        </authorList>
    </citation>
    <scope>NUCLEOTIDE SEQUENCE [LARGE SCALE GENOMIC DNA]</scope>
    <source>
        <strain evidence="9 10">Bin7</strain>
    </source>
</reference>
<evidence type="ECO:0000256" key="1">
    <source>
        <dbReference type="ARBA" id="ARBA00004651"/>
    </source>
</evidence>
<keyword evidence="5 7" id="KW-1133">Transmembrane helix</keyword>
<name>A0A0F4L1H6_9BIFI</name>
<feature type="transmembrane region" description="Helical" evidence="7">
    <location>
        <begin position="222"/>
        <end position="244"/>
    </location>
</feature>
<dbReference type="PANTHER" id="PTHR30193:SF37">
    <property type="entry name" value="INNER MEMBRANE ABC TRANSPORTER PERMEASE PROTEIN YCJO"/>
    <property type="match status" value="1"/>
</dbReference>
<protein>
    <submittedName>
        <fullName evidence="9">ABC transporter, permease protein, putative fructooligosaccharide porter</fullName>
    </submittedName>
</protein>
<comment type="caution">
    <text evidence="9">The sequence shown here is derived from an EMBL/GenBank/DDBJ whole genome shotgun (WGS) entry which is preliminary data.</text>
</comment>
<keyword evidence="2 7" id="KW-0813">Transport</keyword>
<dbReference type="PROSITE" id="PS50928">
    <property type="entry name" value="ABC_TM1"/>
    <property type="match status" value="1"/>
</dbReference>
<dbReference type="Gene3D" id="1.10.3720.10">
    <property type="entry name" value="MetI-like"/>
    <property type="match status" value="1"/>
</dbReference>
<evidence type="ECO:0000256" key="2">
    <source>
        <dbReference type="ARBA" id="ARBA00022448"/>
    </source>
</evidence>
<dbReference type="CDD" id="cd06261">
    <property type="entry name" value="TM_PBP2"/>
    <property type="match status" value="1"/>
</dbReference>
<accession>A0A0F4L1H6</accession>
<comment type="subcellular location">
    <subcellularLocation>
        <location evidence="1 7">Cell membrane</location>
        <topology evidence="1 7">Multi-pass membrane protein</topology>
    </subcellularLocation>
</comment>
<dbReference type="AlphaFoldDB" id="A0A0F4L1H6"/>
<dbReference type="PANTHER" id="PTHR30193">
    <property type="entry name" value="ABC TRANSPORTER PERMEASE PROTEIN"/>
    <property type="match status" value="1"/>
</dbReference>
<dbReference type="SUPFAM" id="SSF161098">
    <property type="entry name" value="MetI-like"/>
    <property type="match status" value="1"/>
</dbReference>
<sequence>MSTTTGIPPAQGADAVIKDNKKTLSRRNIRIGLSFIAPALIVLSVFVFYPTIKTFFTSLTTDRINRKGIFVGLHNYAELFTNADFWTDFRNTVIYAVAYAPLVVIVALAFALLLNRKDIKGVGFFRTCLFMPYIISLTVASIAWSFILSPSLGLIPYWGKVLFGIQHMDLLGTKSTALATIIFITVWKNFGYFMVIFLAGLQGINPDLYEAASLDGANAWQRFLHITLPGLLPTFNYVVIFGLIGSFQVFDQVFILTSGGPDRATETIVYRIYTEAFGNGKMGYASALSYVLLIMTLIIGVIQLVWNNKHEKEEIG</sequence>
<dbReference type="EMBL" id="JWMF01000003">
    <property type="protein sequence ID" value="KJY52093.1"/>
    <property type="molecule type" value="Genomic_DNA"/>
</dbReference>
<comment type="similarity">
    <text evidence="7">Belongs to the binding-protein-dependent transport system permease family.</text>
</comment>
<feature type="transmembrane region" description="Helical" evidence="7">
    <location>
        <begin position="31"/>
        <end position="52"/>
    </location>
</feature>
<evidence type="ECO:0000256" key="6">
    <source>
        <dbReference type="ARBA" id="ARBA00023136"/>
    </source>
</evidence>
<dbReference type="Proteomes" id="UP000033567">
    <property type="component" value="Unassembled WGS sequence"/>
</dbReference>
<evidence type="ECO:0000313" key="9">
    <source>
        <dbReference type="EMBL" id="KJY52093.1"/>
    </source>
</evidence>
<evidence type="ECO:0000256" key="3">
    <source>
        <dbReference type="ARBA" id="ARBA00022475"/>
    </source>
</evidence>
<keyword evidence="4 7" id="KW-0812">Transmembrane</keyword>
<dbReference type="InterPro" id="IPR035906">
    <property type="entry name" value="MetI-like_sf"/>
</dbReference>